<dbReference type="InterPro" id="IPR051179">
    <property type="entry name" value="WD_repeat_multifunction"/>
</dbReference>
<organism evidence="7">
    <name type="scientific">Caenorhabditis remanei</name>
    <name type="common">Caenorhabditis vulgaris</name>
    <dbReference type="NCBI Taxonomy" id="31234"/>
    <lineage>
        <taxon>Eukaryota</taxon>
        <taxon>Metazoa</taxon>
        <taxon>Ecdysozoa</taxon>
        <taxon>Nematoda</taxon>
        <taxon>Chromadorea</taxon>
        <taxon>Rhabditida</taxon>
        <taxon>Rhabditina</taxon>
        <taxon>Rhabditomorpha</taxon>
        <taxon>Rhabditoidea</taxon>
        <taxon>Rhabditidae</taxon>
        <taxon>Peloderinae</taxon>
        <taxon>Caenorhabditis</taxon>
    </lineage>
</organism>
<feature type="repeat" description="WD" evidence="5">
    <location>
        <begin position="207"/>
        <end position="239"/>
    </location>
</feature>
<dbReference type="Pfam" id="PF00400">
    <property type="entry name" value="WD40"/>
    <property type="match status" value="2"/>
</dbReference>
<dbReference type="FunCoup" id="E3M3H1">
    <property type="interactions" value="519"/>
</dbReference>
<gene>
    <name evidence="6" type="ORF">CRE_08114</name>
</gene>
<dbReference type="OMA" id="RCMYFPS"/>
<dbReference type="InterPro" id="IPR036322">
    <property type="entry name" value="WD40_repeat_dom_sf"/>
</dbReference>
<dbReference type="Gene3D" id="2.130.10.10">
    <property type="entry name" value="YVTN repeat-like/Quinoprotein amine dehydrogenase"/>
    <property type="match status" value="2"/>
</dbReference>
<reference evidence="6" key="1">
    <citation type="submission" date="2007-07" db="EMBL/GenBank/DDBJ databases">
        <title>PCAP assembly of the Caenorhabditis remanei genome.</title>
        <authorList>
            <consortium name="The Caenorhabditis remanei Sequencing Consortium"/>
            <person name="Wilson R.K."/>
        </authorList>
    </citation>
    <scope>NUCLEOTIDE SEQUENCE [LARGE SCALE GENOMIC DNA]</scope>
    <source>
        <strain evidence="6">PB4641</strain>
    </source>
</reference>
<accession>E3M3H1</accession>
<dbReference type="PROSITE" id="PS50082">
    <property type="entry name" value="WD_REPEATS_2"/>
    <property type="match status" value="2"/>
</dbReference>
<evidence type="ECO:0000313" key="6">
    <source>
        <dbReference type="EMBL" id="EFO90703.1"/>
    </source>
</evidence>
<evidence type="ECO:0000256" key="3">
    <source>
        <dbReference type="ARBA" id="ARBA00022942"/>
    </source>
</evidence>
<dbReference type="AlphaFoldDB" id="E3M3H1"/>
<dbReference type="Proteomes" id="UP000008281">
    <property type="component" value="Unassembled WGS sequence"/>
</dbReference>
<dbReference type="PROSITE" id="PS50294">
    <property type="entry name" value="WD_REPEATS_REGION"/>
    <property type="match status" value="2"/>
</dbReference>
<evidence type="ECO:0000313" key="7">
    <source>
        <dbReference type="Proteomes" id="UP000008281"/>
    </source>
</evidence>
<evidence type="ECO:0000256" key="5">
    <source>
        <dbReference type="PROSITE-ProRule" id="PRU00221"/>
    </source>
</evidence>
<comment type="similarity">
    <text evidence="4">Belongs to the WD repeat PAAF1/RPN14 family.</text>
</comment>
<dbReference type="PANTHER" id="PTHR19857">
    <property type="entry name" value="MITOCHONDRIAL DIVISION PROTEIN 1-RELATED"/>
    <property type="match status" value="1"/>
</dbReference>
<dbReference type="STRING" id="31234.E3M3H1"/>
<name>E3M3H1_CAERE</name>
<dbReference type="EMBL" id="DS268423">
    <property type="protein sequence ID" value="EFO90703.1"/>
    <property type="molecule type" value="Genomic_DNA"/>
</dbReference>
<dbReference type="OrthoDB" id="8020218at2759"/>
<evidence type="ECO:0000256" key="1">
    <source>
        <dbReference type="ARBA" id="ARBA00022574"/>
    </source>
</evidence>
<keyword evidence="3" id="KW-0647">Proteasome</keyword>
<evidence type="ECO:0000256" key="2">
    <source>
        <dbReference type="ARBA" id="ARBA00022737"/>
    </source>
</evidence>
<dbReference type="InParanoid" id="E3M3H1"/>
<dbReference type="HOGENOM" id="CLU_687425_0_0_1"/>
<dbReference type="GO" id="GO:0000502">
    <property type="term" value="C:proteasome complex"/>
    <property type="evidence" value="ECO:0007669"/>
    <property type="project" value="UniProtKB-KW"/>
</dbReference>
<dbReference type="InterPro" id="IPR015943">
    <property type="entry name" value="WD40/YVTN_repeat-like_dom_sf"/>
</dbReference>
<dbReference type="InterPro" id="IPR001680">
    <property type="entry name" value="WD40_rpt"/>
</dbReference>
<protein>
    <submittedName>
        <fullName evidence="6">Uncharacterized protein</fullName>
    </submittedName>
</protein>
<keyword evidence="2" id="KW-0677">Repeat</keyword>
<keyword evidence="1 5" id="KW-0853">WD repeat</keyword>
<keyword evidence="7" id="KW-1185">Reference proteome</keyword>
<evidence type="ECO:0000256" key="4">
    <source>
        <dbReference type="ARBA" id="ARBA00038321"/>
    </source>
</evidence>
<proteinExistence type="inferred from homology"/>
<sequence>MEAKDDTKPTKNIDETLVIQHDWHLGLREPTSEFYIGVKPSGATQTEYFDVKITKLVDEYGFAVMPGVGTIKSSSFTNVSLDESKNLHITFQGKTTIFVAPSSQQKVEGLKSAPRTFDVSSTGSTYTTADLSGNFVIASAKHAETLVLTQNFFILFFIVNFQRVLEGHIMDVYRCMYFPSGLIILSGGIDMTVRIWAVDTGSCAVTLKGHKGAITGIGIIGAGRDVLSCSNDGTARMWKCGEERTLEIWDFKRGKCVDLAVSVDSSRFAVICEDKFLSVVNFHGEKIRHDFQLPSTPTALCFSGDEAGDVVFVGFEDGHVGAYDVSRERLIGEIATQKGSVTNIKCYCNRLIVAFTSGGVLGYPIPSLPTNSSEGTPFNIISAEYEFTGADCEPVYDMAIYKEKFYTCCRDGLVRMYKMP</sequence>
<dbReference type="SMART" id="SM00320">
    <property type="entry name" value="WD40"/>
    <property type="match status" value="5"/>
</dbReference>
<dbReference type="PANTHER" id="PTHR19857:SF19">
    <property type="entry name" value="26S PROTEASOME REGULATORY SUBUNIT RPN14"/>
    <property type="match status" value="1"/>
</dbReference>
<dbReference type="SUPFAM" id="SSF50978">
    <property type="entry name" value="WD40 repeat-like"/>
    <property type="match status" value="1"/>
</dbReference>
<dbReference type="eggNOG" id="KOG0266">
    <property type="taxonomic scope" value="Eukaryota"/>
</dbReference>
<feature type="repeat" description="WD" evidence="5">
    <location>
        <begin position="165"/>
        <end position="206"/>
    </location>
</feature>